<dbReference type="RefSeq" id="WP_153734873.1">
    <property type="nucleotide sequence ID" value="NZ_WJNG01000001.1"/>
</dbReference>
<accession>A0A6A8D7F4</accession>
<name>A0A6A8D7F4_9BACI</name>
<proteinExistence type="predicted"/>
<dbReference type="AlphaFoldDB" id="A0A6A8D7F4"/>
<dbReference type="OrthoDB" id="2620110at2"/>
<evidence type="ECO:0000313" key="2">
    <source>
        <dbReference type="Proteomes" id="UP000799092"/>
    </source>
</evidence>
<keyword evidence="2" id="KW-1185">Reference proteome</keyword>
<gene>
    <name evidence="1" type="ORF">GH741_00800</name>
</gene>
<comment type="caution">
    <text evidence="1">The sequence shown here is derived from an EMBL/GenBank/DDBJ whole genome shotgun (WGS) entry which is preliminary data.</text>
</comment>
<dbReference type="EMBL" id="WJNG01000001">
    <property type="protein sequence ID" value="MRH41210.1"/>
    <property type="molecule type" value="Genomic_DNA"/>
</dbReference>
<dbReference type="Proteomes" id="UP000799092">
    <property type="component" value="Unassembled WGS sequence"/>
</dbReference>
<protein>
    <submittedName>
        <fullName evidence="1">Uncharacterized protein</fullName>
    </submittedName>
</protein>
<evidence type="ECO:0000313" key="1">
    <source>
        <dbReference type="EMBL" id="MRH41210.1"/>
    </source>
</evidence>
<organism evidence="1 2">
    <name type="scientific">Aquibacillus halophilus</name>
    <dbReference type="NCBI Taxonomy" id="930132"/>
    <lineage>
        <taxon>Bacteria</taxon>
        <taxon>Bacillati</taxon>
        <taxon>Bacillota</taxon>
        <taxon>Bacilli</taxon>
        <taxon>Bacillales</taxon>
        <taxon>Bacillaceae</taxon>
        <taxon>Aquibacillus</taxon>
    </lineage>
</organism>
<sequence length="102" mass="12068">MKIFVKNDDGKVYEAFQVDENTYKFKAENKTFELSLTESEEVDVFSASTEKRKKNTTKVFFSNEDVLEQLREARKNRHSDFSYYSGDEVEFNKLVDEINSDR</sequence>
<reference evidence="1" key="1">
    <citation type="submission" date="2019-11" db="EMBL/GenBank/DDBJ databases">
        <authorList>
            <person name="Li J."/>
        </authorList>
    </citation>
    <scope>NUCLEOTIDE SEQUENCE</scope>
    <source>
        <strain evidence="1">B6B</strain>
    </source>
</reference>